<proteinExistence type="predicted"/>
<sequence length="191" mass="21148">MNNQETSANTTETNFEGPASAKERKVIHFSSGETLVVEDSEEEEVETSNKTPFEEPKQKTRLSFKNVAILVGRFSLLGFTESPHFLFPNSACDFLGERLAGALGLSAAKYQYAIDRYQHDHKTTNSRASDDLKKGQAETVTLSPRSDWSHYGATGDVSCPPNPQESSDEKQMAGKEGCHNKGYQADEEHLK</sequence>
<dbReference type="Proteomes" id="UP000265100">
    <property type="component" value="Chromosome 15"/>
</dbReference>
<dbReference type="GeneTree" id="ENSGT00940000170226"/>
<feature type="compositionally biased region" description="Polar residues" evidence="1">
    <location>
        <begin position="1"/>
        <end position="14"/>
    </location>
</feature>
<feature type="compositionally biased region" description="Basic and acidic residues" evidence="1">
    <location>
        <begin position="123"/>
        <end position="136"/>
    </location>
</feature>
<dbReference type="InterPro" id="IPR028260">
    <property type="entry name" value="FAM177"/>
</dbReference>
<dbReference type="Bgee" id="ENSACLG00000009620">
    <property type="expression patterns" value="Expressed in anal fin and 8 other cell types or tissues"/>
</dbReference>
<protein>
    <submittedName>
        <fullName evidence="2">Uncharacterized protein</fullName>
    </submittedName>
</protein>
<evidence type="ECO:0000256" key="1">
    <source>
        <dbReference type="SAM" id="MobiDB-lite"/>
    </source>
</evidence>
<reference evidence="2" key="3">
    <citation type="submission" date="2025-08" db="UniProtKB">
        <authorList>
            <consortium name="Ensembl"/>
        </authorList>
    </citation>
    <scope>IDENTIFICATION</scope>
</reference>
<dbReference type="AlphaFoldDB" id="A0A3P8PAQ3"/>
<evidence type="ECO:0000313" key="2">
    <source>
        <dbReference type="Ensembl" id="ENSACLP00000014080.2"/>
    </source>
</evidence>
<gene>
    <name evidence="2" type="primary">FAM177B</name>
</gene>
<accession>A0A3P8PAQ3</accession>
<reference evidence="3" key="2">
    <citation type="submission" date="2023-03" db="EMBL/GenBank/DDBJ databases">
        <authorList>
            <consortium name="Wellcome Sanger Institute Data Sharing"/>
        </authorList>
    </citation>
    <scope>NUCLEOTIDE SEQUENCE [LARGE SCALE GENOMIC DNA]</scope>
</reference>
<feature type="compositionally biased region" description="Basic and acidic residues" evidence="1">
    <location>
        <begin position="167"/>
        <end position="191"/>
    </location>
</feature>
<name>A0A3P8PAQ3_ASTCA</name>
<dbReference type="Ensembl" id="ENSACLT00000014422.2">
    <property type="protein sequence ID" value="ENSACLP00000014080.2"/>
    <property type="gene ID" value="ENSACLG00000009620.2"/>
</dbReference>
<dbReference type="Pfam" id="PF14774">
    <property type="entry name" value="FAM177"/>
    <property type="match status" value="1"/>
</dbReference>
<evidence type="ECO:0000313" key="3">
    <source>
        <dbReference type="Proteomes" id="UP000265100"/>
    </source>
</evidence>
<reference evidence="2 3" key="1">
    <citation type="submission" date="2018-05" db="EMBL/GenBank/DDBJ databases">
        <authorList>
            <person name="Datahose"/>
        </authorList>
    </citation>
    <scope>NUCLEOTIDE SEQUENCE</scope>
</reference>
<keyword evidence="3" id="KW-1185">Reference proteome</keyword>
<dbReference type="PANTHER" id="PTHR31206">
    <property type="entry name" value="LP10445P"/>
    <property type="match status" value="1"/>
</dbReference>
<dbReference type="PANTHER" id="PTHR31206:SF5">
    <property type="entry name" value="PROTEIN FAM177A1"/>
    <property type="match status" value="1"/>
</dbReference>
<dbReference type="OMA" id="YREQKIT"/>
<organism evidence="2 3">
    <name type="scientific">Astatotilapia calliptera</name>
    <name type="common">Eastern happy</name>
    <name type="synonym">Chromis callipterus</name>
    <dbReference type="NCBI Taxonomy" id="8154"/>
    <lineage>
        <taxon>Eukaryota</taxon>
        <taxon>Metazoa</taxon>
        <taxon>Chordata</taxon>
        <taxon>Craniata</taxon>
        <taxon>Vertebrata</taxon>
        <taxon>Euteleostomi</taxon>
        <taxon>Actinopterygii</taxon>
        <taxon>Neopterygii</taxon>
        <taxon>Teleostei</taxon>
        <taxon>Neoteleostei</taxon>
        <taxon>Acanthomorphata</taxon>
        <taxon>Ovalentaria</taxon>
        <taxon>Cichlomorphae</taxon>
        <taxon>Cichliformes</taxon>
        <taxon>Cichlidae</taxon>
        <taxon>African cichlids</taxon>
        <taxon>Pseudocrenilabrinae</taxon>
        <taxon>Haplochromini</taxon>
        <taxon>Astatotilapia</taxon>
    </lineage>
</organism>
<feature type="region of interest" description="Disordered" evidence="1">
    <location>
        <begin position="1"/>
        <end position="23"/>
    </location>
</feature>
<reference evidence="2" key="4">
    <citation type="submission" date="2025-09" db="UniProtKB">
        <authorList>
            <consortium name="Ensembl"/>
        </authorList>
    </citation>
    <scope>IDENTIFICATION</scope>
</reference>
<feature type="region of interest" description="Disordered" evidence="1">
    <location>
        <begin position="123"/>
        <end position="191"/>
    </location>
</feature>